<dbReference type="Proteomes" id="UP000008909">
    <property type="component" value="Unassembled WGS sequence"/>
</dbReference>
<keyword evidence="8 13" id="KW-0256">Endoplasmic reticulum</keyword>
<proteinExistence type="inferred from homology"/>
<evidence type="ECO:0000256" key="1">
    <source>
        <dbReference type="ARBA" id="ARBA00004477"/>
    </source>
</evidence>
<comment type="function">
    <text evidence="11 13">Catalytic subunit of the glycosylphosphatidylinositol-mannosyltransferase I complex which catalyzes the transfer of the first mannose, via an alpha-1,4 bond from a dolichol-phosphate-mannose (Dol-P-Man) to the glucosaminyl acyl phosphatidylinositol (GlcN-(acyl)PI) intermediate to generate alpha-D-Man-(1-&gt;4)-alpha-D-GlcN-(1-&gt;6)-(1-radyl,2-acyl-sn-glycero-3-phospho)-2-acyl-inositol and participates in the sixth step of the glycosylphosphatidylinositol-anchor biosynthesis.</text>
</comment>
<evidence type="ECO:0000256" key="10">
    <source>
        <dbReference type="ARBA" id="ARBA00023136"/>
    </source>
</evidence>
<dbReference type="EMBL" id="DF143062">
    <property type="protein sequence ID" value="GAA50610.1"/>
    <property type="molecule type" value="Genomic_DNA"/>
</dbReference>
<dbReference type="PANTHER" id="PTHR12886:SF0">
    <property type="entry name" value="GPI MANNOSYLTRANSFERASE 1"/>
    <property type="match status" value="1"/>
</dbReference>
<keyword evidence="16" id="KW-1185">Reference proteome</keyword>
<dbReference type="UniPathway" id="UPA00196"/>
<feature type="transmembrane region" description="Helical" evidence="13">
    <location>
        <begin position="376"/>
        <end position="397"/>
    </location>
</feature>
<evidence type="ECO:0000256" key="2">
    <source>
        <dbReference type="ARBA" id="ARBA00004687"/>
    </source>
</evidence>
<comment type="similarity">
    <text evidence="3 13">Belongs to the PIGM family.</text>
</comment>
<dbReference type="AlphaFoldDB" id="G7YCC6"/>
<feature type="transmembrane region" description="Helical" evidence="13">
    <location>
        <begin position="303"/>
        <end position="319"/>
    </location>
</feature>
<keyword evidence="10 13" id="KW-0472">Membrane</keyword>
<reference evidence="15" key="1">
    <citation type="journal article" date="2011" name="Genome Biol.">
        <title>The draft genome of the carcinogenic human liver fluke Clonorchis sinensis.</title>
        <authorList>
            <person name="Wang X."/>
            <person name="Chen W."/>
            <person name="Huang Y."/>
            <person name="Sun J."/>
            <person name="Men J."/>
            <person name="Liu H."/>
            <person name="Luo F."/>
            <person name="Guo L."/>
            <person name="Lv X."/>
            <person name="Deng C."/>
            <person name="Zhou C."/>
            <person name="Fan Y."/>
            <person name="Li X."/>
            <person name="Huang L."/>
            <person name="Hu Y."/>
            <person name="Liang C."/>
            <person name="Hu X."/>
            <person name="Xu J."/>
            <person name="Yu X."/>
        </authorList>
    </citation>
    <scope>NUCLEOTIDE SEQUENCE [LARGE SCALE GENOMIC DNA]</scope>
    <source>
        <strain evidence="15">Henan</strain>
    </source>
</reference>
<dbReference type="GO" id="GO:0005789">
    <property type="term" value="C:endoplasmic reticulum membrane"/>
    <property type="evidence" value="ECO:0007669"/>
    <property type="project" value="UniProtKB-SubCell"/>
</dbReference>
<feature type="transmembrane region" description="Helical" evidence="13">
    <location>
        <begin position="536"/>
        <end position="554"/>
    </location>
</feature>
<keyword evidence="5 13" id="KW-0328">Glycosyltransferase</keyword>
<dbReference type="GO" id="GO:0051751">
    <property type="term" value="F:alpha-1,4-mannosyltransferase activity"/>
    <property type="evidence" value="ECO:0007669"/>
    <property type="project" value="InterPro"/>
</dbReference>
<evidence type="ECO:0000256" key="8">
    <source>
        <dbReference type="ARBA" id="ARBA00022824"/>
    </source>
</evidence>
<sequence length="653" mass="73723">MIDLILSKLSSYLCKRFSGMSLIANNTITDGPTSNGDFDVINVDHEDPKEADDLSPSVRLRSIEGRVSSRSTTVKESSRPSSGDGFTSRQQLPHDSTLPSTRYLNLRVSLSVAFLFRIALLLFSVWQDTTRWPDGQLRFTDVDYDVFTDAARALVSGEDIYNARPTYRYSPLIAALVAPGHWLFRNRLIRQSPSVNPKTFFDPPLNVLDTQRTPMHTSTHGLTSIEDALSRIWGKLVFIIADLICAWLQYNIIIIEAMPETVRESSEGIPFPSAKLSQLAVLLVSFAWLFNPVTAVVSVRGNAEAVLGVCVLACLALILRRRLFLAGLFFGLCIHLKLYPVIYAPAIYLWLSQWSCKPSGSIYSRLCCLIPSRAHFAFALGTLLSLGLFTTMGYLYFGGMVFLHQAYLYHFTRIDMKHNFAPHFYPFYLLSGLQWKMLDMKTVTGLLNYGTTRDLLFRQLSALMGMHEPTVQDNLTTWIITQCALNADVVERVFNIISTLQSLVLIPGLSFKLCGQLGLCWFAVTYAFVTFNKVCTSQYFLWSLVLLPIALAQVKVPSNRLVIPTVVEMLLMWLAPQALWLASAYTLEMRTPSSQLMARWVWILVWCSSLVFLLFNIILLRRLIKWRKLCANLTTADPLKESDSHEVADKKTP</sequence>
<evidence type="ECO:0000256" key="4">
    <source>
        <dbReference type="ARBA" id="ARBA00022502"/>
    </source>
</evidence>
<feature type="transmembrane region" description="Helical" evidence="13">
    <location>
        <begin position="561"/>
        <end position="580"/>
    </location>
</feature>
<evidence type="ECO:0000256" key="12">
    <source>
        <dbReference type="ARBA" id="ARBA00093608"/>
    </source>
</evidence>
<dbReference type="GO" id="GO:0006506">
    <property type="term" value="P:GPI anchor biosynthetic process"/>
    <property type="evidence" value="ECO:0007669"/>
    <property type="project" value="UniProtKB-UniPathway"/>
</dbReference>
<evidence type="ECO:0000256" key="6">
    <source>
        <dbReference type="ARBA" id="ARBA00022679"/>
    </source>
</evidence>
<gene>
    <name evidence="15" type="ORF">CLF_104791</name>
</gene>
<name>G7YCC6_CLOSI</name>
<feature type="transmembrane region" description="Helical" evidence="13">
    <location>
        <begin position="600"/>
        <end position="619"/>
    </location>
</feature>
<reference key="2">
    <citation type="submission" date="2011-10" db="EMBL/GenBank/DDBJ databases">
        <title>The genome and transcriptome sequence of Clonorchis sinensis provide insights into the carcinogenic liver fluke.</title>
        <authorList>
            <person name="Wang X."/>
            <person name="Huang Y."/>
            <person name="Chen W."/>
            <person name="Liu H."/>
            <person name="Guo L."/>
            <person name="Chen Y."/>
            <person name="Luo F."/>
            <person name="Zhou W."/>
            <person name="Sun J."/>
            <person name="Mao Q."/>
            <person name="Liang P."/>
            <person name="Zhou C."/>
            <person name="Tian Y."/>
            <person name="Men J."/>
            <person name="Lv X."/>
            <person name="Huang L."/>
            <person name="Zhou J."/>
            <person name="Hu Y."/>
            <person name="Li R."/>
            <person name="Zhang F."/>
            <person name="Lei H."/>
            <person name="Li X."/>
            <person name="Hu X."/>
            <person name="Liang C."/>
            <person name="Xu J."/>
            <person name="Wu Z."/>
            <person name="Yu X."/>
        </authorList>
    </citation>
    <scope>NUCLEOTIDE SEQUENCE</scope>
    <source>
        <strain>Henan</strain>
    </source>
</reference>
<dbReference type="GO" id="GO:1990529">
    <property type="term" value="C:glycosylphosphatidylinositol-mannosyltransferase I complex"/>
    <property type="evidence" value="ECO:0007669"/>
    <property type="project" value="TreeGrafter"/>
</dbReference>
<feature type="transmembrane region" description="Helical" evidence="13">
    <location>
        <begin position="502"/>
        <end position="524"/>
    </location>
</feature>
<evidence type="ECO:0000256" key="5">
    <source>
        <dbReference type="ARBA" id="ARBA00022676"/>
    </source>
</evidence>
<dbReference type="InterPro" id="IPR007704">
    <property type="entry name" value="PIG-M"/>
</dbReference>
<keyword evidence="7 13" id="KW-0812">Transmembrane</keyword>
<comment type="subcellular location">
    <subcellularLocation>
        <location evidence="1 13">Endoplasmic reticulum membrane</location>
        <topology evidence="1 13">Multi-pass membrane protein</topology>
    </subcellularLocation>
</comment>
<evidence type="ECO:0000256" key="14">
    <source>
        <dbReference type="SAM" id="MobiDB-lite"/>
    </source>
</evidence>
<organism evidence="15 16">
    <name type="scientific">Clonorchis sinensis</name>
    <name type="common">Chinese liver fluke</name>
    <dbReference type="NCBI Taxonomy" id="79923"/>
    <lineage>
        <taxon>Eukaryota</taxon>
        <taxon>Metazoa</taxon>
        <taxon>Spiralia</taxon>
        <taxon>Lophotrochozoa</taxon>
        <taxon>Platyhelminthes</taxon>
        <taxon>Trematoda</taxon>
        <taxon>Digenea</taxon>
        <taxon>Opisthorchiida</taxon>
        <taxon>Opisthorchiata</taxon>
        <taxon>Opisthorchiidae</taxon>
        <taxon>Clonorchis</taxon>
    </lineage>
</organism>
<evidence type="ECO:0000256" key="11">
    <source>
        <dbReference type="ARBA" id="ARBA00093408"/>
    </source>
</evidence>
<evidence type="ECO:0000256" key="3">
    <source>
        <dbReference type="ARBA" id="ARBA00011071"/>
    </source>
</evidence>
<feature type="region of interest" description="Disordered" evidence="14">
    <location>
        <begin position="66"/>
        <end position="94"/>
    </location>
</feature>
<evidence type="ECO:0000256" key="9">
    <source>
        <dbReference type="ARBA" id="ARBA00022989"/>
    </source>
</evidence>
<dbReference type="GO" id="GO:0004376">
    <property type="term" value="F:GPI mannosyltransferase activity"/>
    <property type="evidence" value="ECO:0007669"/>
    <property type="project" value="InterPro"/>
</dbReference>
<accession>G7YCC6</accession>
<dbReference type="PANTHER" id="PTHR12886">
    <property type="entry name" value="PIG-M MANNOSYLTRANSFERASE"/>
    <property type="match status" value="1"/>
</dbReference>
<dbReference type="Pfam" id="PF05007">
    <property type="entry name" value="Mannosyl_trans"/>
    <property type="match status" value="2"/>
</dbReference>
<keyword evidence="4 13" id="KW-0337">GPI-anchor biosynthesis</keyword>
<evidence type="ECO:0000313" key="15">
    <source>
        <dbReference type="EMBL" id="GAA50610.1"/>
    </source>
</evidence>
<feature type="compositionally biased region" description="Polar residues" evidence="14">
    <location>
        <begin position="68"/>
        <end position="94"/>
    </location>
</feature>
<feature type="transmembrane region" description="Helical" evidence="13">
    <location>
        <begin position="326"/>
        <end position="351"/>
    </location>
</feature>
<keyword evidence="9 13" id="KW-1133">Transmembrane helix</keyword>
<keyword evidence="6 13" id="KW-0808">Transferase</keyword>
<dbReference type="EC" id="2.4.1.-" evidence="13"/>
<protein>
    <recommendedName>
        <fullName evidence="12 13">GPI alpha-1,4-mannosyltransferase I, catalytic subunit</fullName>
        <ecNumber evidence="13">2.4.1.-</ecNumber>
    </recommendedName>
    <alternativeName>
        <fullName evidence="13">GPI mannosyltransferase I</fullName>
    </alternativeName>
</protein>
<evidence type="ECO:0000256" key="13">
    <source>
        <dbReference type="RuleBase" id="RU365064"/>
    </source>
</evidence>
<comment type="pathway">
    <text evidence="2 13">Glycolipid biosynthesis; glycosylphosphatidylinositol-anchor biosynthesis.</text>
</comment>
<evidence type="ECO:0000256" key="7">
    <source>
        <dbReference type="ARBA" id="ARBA00022692"/>
    </source>
</evidence>
<evidence type="ECO:0000313" key="16">
    <source>
        <dbReference type="Proteomes" id="UP000008909"/>
    </source>
</evidence>